<dbReference type="InterPro" id="IPR002690">
    <property type="entry name" value="Herpes_capsid_2"/>
</dbReference>
<dbReference type="GO" id="GO:0019028">
    <property type="term" value="C:viral capsid"/>
    <property type="evidence" value="ECO:0007669"/>
    <property type="project" value="UniProtKB-KW"/>
</dbReference>
<dbReference type="RefSeq" id="YP_009044409.1">
    <property type="nucleotide sequence ID" value="NC_024382.1"/>
</dbReference>
<keyword evidence="3" id="KW-0946">Virion</keyword>
<organism evidence="4 5">
    <name type="scientific">Alcelaphine gammaherpesvirus 2</name>
    <dbReference type="NCBI Taxonomy" id="138184"/>
    <lineage>
        <taxon>Viruses</taxon>
        <taxon>Duplodnaviria</taxon>
        <taxon>Heunggongvirae</taxon>
        <taxon>Peploviricota</taxon>
        <taxon>Herviviricetes</taxon>
        <taxon>Herpesvirales</taxon>
        <taxon>Orthoherpesviridae</taxon>
        <taxon>Gammaherpesvirinae</taxon>
        <taxon>Macavirus</taxon>
        <taxon>Macavirus alcelaphinegamma2</taxon>
    </lineage>
</organism>
<evidence type="ECO:0000313" key="4">
    <source>
        <dbReference type="EMBL" id="AIA62063.1"/>
    </source>
</evidence>
<evidence type="ECO:0000313" key="5">
    <source>
        <dbReference type="Proteomes" id="UP000168428"/>
    </source>
</evidence>
<dbReference type="EMBL" id="KF274499">
    <property type="protein sequence ID" value="AIA62063.1"/>
    <property type="molecule type" value="Genomic_DNA"/>
</dbReference>
<dbReference type="GeneID" id="19735501"/>
<protein>
    <submittedName>
        <fullName evidence="4">Orf26</fullName>
    </submittedName>
</protein>
<reference evidence="4 5" key="1">
    <citation type="journal article" date="2014" name="Vet. Microbiol.">
        <title>Malignant catarrhal fever in American bison (Bison bison) experimentally infected with alcelaphine herpesvirus 2.</title>
        <authorList>
            <person name="Taus N.S."/>
            <person name="O'Toole D."/>
            <person name="Herndon D.R."/>
            <person name="Cunha C.W."/>
            <person name="Warg J.V."/>
            <person name="Seal B.S."/>
            <person name="Brooking A."/>
            <person name="Li H."/>
        </authorList>
    </citation>
    <scope>NUCLEOTIDE SEQUENCE [LARGE SCALE GENOMIC DNA]</scope>
    <source>
        <strain evidence="4">Topi-AlHV-2</strain>
    </source>
</reference>
<keyword evidence="1" id="KW-0167">Capsid protein</keyword>
<gene>
    <name evidence="4" type="ORF">ALHV2gp23</name>
</gene>
<accession>A0A068ABQ3</accession>
<keyword evidence="5" id="KW-1185">Reference proteome</keyword>
<dbReference type="Proteomes" id="UP000168428">
    <property type="component" value="Segment"/>
</dbReference>
<dbReference type="GO" id="GO:0005198">
    <property type="term" value="F:structural molecule activity"/>
    <property type="evidence" value="ECO:0007669"/>
    <property type="project" value="InterPro"/>
</dbReference>
<dbReference type="OrthoDB" id="7560at10239"/>
<keyword evidence="2" id="KW-1048">Host nucleus</keyword>
<proteinExistence type="inferred from homology"/>
<evidence type="ECO:0000256" key="3">
    <source>
        <dbReference type="ARBA" id="ARBA00022844"/>
    </source>
</evidence>
<sequence length="306" mass="34159">MAVDSKILVSCTSRLFTDEVCKLQEKVGCIVPLRDSHGSQNLQSVGLKPTLGVDLGSDYVLMCNYLSTCTLAILEEVTVDSLVLTRISKNGNYQIKNKYHPFFQWDSNIQVCVMPPMFDQESNSVDLQSNNFTLLLPIVVPCEIAHEALQKLLTYNIYLRVTQAEPNAVRMADVLARTNYVTYLGNHYSLNLEGMENLGALAFLDNLATYLCIMVGLLPRSCVRLLTALLRHGENELLNVFRRMIPDELNAAAADLNADTVYPDMTKLGLLITYLQTLGSIFNLSPRLQVSTYTPENLSATCWYVG</sequence>
<name>A0A068ABQ3_9GAMA</name>
<dbReference type="HAMAP" id="MF_04019">
    <property type="entry name" value="HSV_TRX2"/>
    <property type="match status" value="1"/>
</dbReference>
<dbReference type="KEGG" id="vg:19735501"/>
<evidence type="ECO:0000256" key="1">
    <source>
        <dbReference type="ARBA" id="ARBA00022561"/>
    </source>
</evidence>
<evidence type="ECO:0000256" key="2">
    <source>
        <dbReference type="ARBA" id="ARBA00022562"/>
    </source>
</evidence>
<dbReference type="Pfam" id="PF01802">
    <property type="entry name" value="Herpes_V23"/>
    <property type="match status" value="1"/>
</dbReference>